<dbReference type="InterPro" id="IPR010737">
    <property type="entry name" value="4-carb_acid_sugar_kinase_N"/>
</dbReference>
<evidence type="ECO:0000256" key="4">
    <source>
        <dbReference type="ARBA" id="ARBA00022777"/>
    </source>
</evidence>
<evidence type="ECO:0000256" key="6">
    <source>
        <dbReference type="ARBA" id="ARBA00023277"/>
    </source>
</evidence>
<organism evidence="9 10">
    <name type="scientific">Brachybacterium halotolerans</name>
    <dbReference type="NCBI Taxonomy" id="2795215"/>
    <lineage>
        <taxon>Bacteria</taxon>
        <taxon>Bacillati</taxon>
        <taxon>Actinomycetota</taxon>
        <taxon>Actinomycetes</taxon>
        <taxon>Micrococcales</taxon>
        <taxon>Dermabacteraceae</taxon>
        <taxon>Brachybacterium</taxon>
    </lineage>
</organism>
<keyword evidence="10" id="KW-1185">Reference proteome</keyword>
<evidence type="ECO:0000256" key="1">
    <source>
        <dbReference type="ARBA" id="ARBA00005715"/>
    </source>
</evidence>
<dbReference type="SUPFAM" id="SSF142764">
    <property type="entry name" value="YgbK-like"/>
    <property type="match status" value="1"/>
</dbReference>
<evidence type="ECO:0000256" key="5">
    <source>
        <dbReference type="ARBA" id="ARBA00022840"/>
    </source>
</evidence>
<dbReference type="Pfam" id="PF07005">
    <property type="entry name" value="SBD_N"/>
    <property type="match status" value="1"/>
</dbReference>
<dbReference type="InterPro" id="IPR031475">
    <property type="entry name" value="NBD_C"/>
</dbReference>
<gene>
    <name evidence="9" type="ORF">I8D64_08415</name>
</gene>
<accession>A0ABS1B9T7</accession>
<reference evidence="9 10" key="1">
    <citation type="submission" date="2020-12" db="EMBL/GenBank/DDBJ databases">
        <title>Brachybacterium sp. MASK1Z-5, whole genome shotgun sequence.</title>
        <authorList>
            <person name="Tuo L."/>
        </authorList>
    </citation>
    <scope>NUCLEOTIDE SEQUENCE [LARGE SCALE GENOMIC DNA]</scope>
    <source>
        <strain evidence="9 10">MASK1Z-5</strain>
    </source>
</reference>
<dbReference type="Gene3D" id="3.40.980.20">
    <property type="entry name" value="Four-carbon acid sugar kinase, nucleotide binding domain"/>
    <property type="match status" value="1"/>
</dbReference>
<keyword evidence="2" id="KW-0808">Transferase</keyword>
<feature type="domain" description="Four-carbon acid sugar kinase N-terminal" evidence="7">
    <location>
        <begin position="4"/>
        <end position="231"/>
    </location>
</feature>
<sequence>MSRLGIVADDLTGGTTVGALIAREGSRPTVLFRHHGIAEAVTGDEDTIIVSTDSRAMEPEVAFGRVRHAAEQLLALGAEQLSKRIDTTLRGGVGPEAEGMMSALEDAGEDPTAIIVPAMPQSRRIVVGGYSLIDSVPLAETDVARDVRTPVTESHLPTLLSRQFSREVAHVGLADVLAGQAALRARFARLHESGVRAIVLDAATIEHVDEIARAVVAVGGCVVAVDPGPFSVRLAAHRGLLAGAESIERPLRTAPSAEPEHGTIAVVAGSASARTHEQMTRLAAEPGTQVLTADVLRLIGDETSFEVEAARVRGKLRGLLDGPEPVRVALLALDTVISGGRTAKADLEAASGLTGHRISTLLTHRFGRLARLVLDEIGRERLAGAYLTGGDVMVATCKALEADGLAMVDYVIPQVDQAGIVGGPYAHLPVVCKGGLTGTEVTALQSVNRLFDERTLSS</sequence>
<dbReference type="GO" id="GO:0016301">
    <property type="term" value="F:kinase activity"/>
    <property type="evidence" value="ECO:0007669"/>
    <property type="project" value="UniProtKB-KW"/>
</dbReference>
<evidence type="ECO:0000313" key="9">
    <source>
        <dbReference type="EMBL" id="MBK0331423.1"/>
    </source>
</evidence>
<dbReference type="InterPro" id="IPR037051">
    <property type="entry name" value="4-carb_acid_sugar_kinase_N_sf"/>
</dbReference>
<evidence type="ECO:0000259" key="7">
    <source>
        <dbReference type="Pfam" id="PF07005"/>
    </source>
</evidence>
<dbReference type="Gene3D" id="3.40.50.10840">
    <property type="entry name" value="Putative sugar-binding, N-terminal domain"/>
    <property type="match status" value="1"/>
</dbReference>
<evidence type="ECO:0000313" key="10">
    <source>
        <dbReference type="Proteomes" id="UP000612352"/>
    </source>
</evidence>
<dbReference type="Proteomes" id="UP000612352">
    <property type="component" value="Unassembled WGS sequence"/>
</dbReference>
<name>A0ABS1B9T7_9MICO</name>
<comment type="caution">
    <text evidence="9">The sequence shown here is derived from an EMBL/GenBank/DDBJ whole genome shotgun (WGS) entry which is preliminary data.</text>
</comment>
<evidence type="ECO:0000256" key="3">
    <source>
        <dbReference type="ARBA" id="ARBA00022741"/>
    </source>
</evidence>
<keyword evidence="4 9" id="KW-0418">Kinase</keyword>
<proteinExistence type="inferred from homology"/>
<comment type="similarity">
    <text evidence="1">Belongs to the four-carbon acid sugar kinase family.</text>
</comment>
<evidence type="ECO:0000256" key="2">
    <source>
        <dbReference type="ARBA" id="ARBA00022679"/>
    </source>
</evidence>
<dbReference type="RefSeq" id="WP_200502028.1">
    <property type="nucleotide sequence ID" value="NZ_JAEDAJ010000003.1"/>
</dbReference>
<keyword evidence="5" id="KW-0067">ATP-binding</keyword>
<keyword evidence="3" id="KW-0547">Nucleotide-binding</keyword>
<evidence type="ECO:0000259" key="8">
    <source>
        <dbReference type="Pfam" id="PF17042"/>
    </source>
</evidence>
<feature type="domain" description="Four-carbon acid sugar kinase nucleotide binding" evidence="8">
    <location>
        <begin position="265"/>
        <end position="440"/>
    </location>
</feature>
<dbReference type="EMBL" id="JAEDAJ010000003">
    <property type="protein sequence ID" value="MBK0331423.1"/>
    <property type="molecule type" value="Genomic_DNA"/>
</dbReference>
<dbReference type="InterPro" id="IPR042213">
    <property type="entry name" value="NBD_C_sf"/>
</dbReference>
<keyword evidence="6" id="KW-0119">Carbohydrate metabolism</keyword>
<dbReference type="Pfam" id="PF17042">
    <property type="entry name" value="NBD_C"/>
    <property type="match status" value="1"/>
</dbReference>
<protein>
    <submittedName>
        <fullName evidence="9">Four-carbon acid sugar kinase family protein</fullName>
    </submittedName>
</protein>